<organism evidence="1 2">
    <name type="scientific">Novosphingobium taihuense</name>
    <dbReference type="NCBI Taxonomy" id="260085"/>
    <lineage>
        <taxon>Bacteria</taxon>
        <taxon>Pseudomonadati</taxon>
        <taxon>Pseudomonadota</taxon>
        <taxon>Alphaproteobacteria</taxon>
        <taxon>Sphingomonadales</taxon>
        <taxon>Sphingomonadaceae</taxon>
        <taxon>Novosphingobium</taxon>
    </lineage>
</organism>
<dbReference type="Proteomes" id="UP000538566">
    <property type="component" value="Unassembled WGS sequence"/>
</dbReference>
<evidence type="ECO:0000313" key="2">
    <source>
        <dbReference type="Proteomes" id="UP000538566"/>
    </source>
</evidence>
<gene>
    <name evidence="1" type="ORF">GGR37_001997</name>
</gene>
<evidence type="ECO:0000313" key="1">
    <source>
        <dbReference type="EMBL" id="MBB4613722.1"/>
    </source>
</evidence>
<proteinExistence type="predicted"/>
<name>A0A7W7ACN2_9SPHN</name>
<comment type="caution">
    <text evidence="1">The sequence shown here is derived from an EMBL/GenBank/DDBJ whole genome shotgun (WGS) entry which is preliminary data.</text>
</comment>
<protein>
    <submittedName>
        <fullName evidence="1">Uncharacterized protein</fullName>
    </submittedName>
</protein>
<dbReference type="RefSeq" id="WP_246415563.1">
    <property type="nucleotide sequence ID" value="NZ_JACHOA010000003.1"/>
</dbReference>
<accession>A0A7W7ACN2</accession>
<reference evidence="1 2" key="1">
    <citation type="submission" date="2020-08" db="EMBL/GenBank/DDBJ databases">
        <title>Genomic Encyclopedia of Type Strains, Phase IV (KMG-IV): sequencing the most valuable type-strain genomes for metagenomic binning, comparative biology and taxonomic classification.</title>
        <authorList>
            <person name="Goeker M."/>
        </authorList>
    </citation>
    <scope>NUCLEOTIDE SEQUENCE [LARGE SCALE GENOMIC DNA]</scope>
    <source>
        <strain evidence="1 2">DSM 17507</strain>
    </source>
</reference>
<sequence length="91" mass="9716">MADHVTLSVFGKEAPQPVDAAFIIARVDDDLGVEAFIVSIAGSTARPDGGTWHITWSLADGRAARESNDVIASKPWAPMPAMALSLYPAHW</sequence>
<dbReference type="EMBL" id="JACHOA010000003">
    <property type="protein sequence ID" value="MBB4613722.1"/>
    <property type="molecule type" value="Genomic_DNA"/>
</dbReference>
<dbReference type="AlphaFoldDB" id="A0A7W7ACN2"/>
<keyword evidence="2" id="KW-1185">Reference proteome</keyword>